<organism evidence="1 2">
    <name type="scientific">Rubus argutus</name>
    <name type="common">Southern blackberry</name>
    <dbReference type="NCBI Taxonomy" id="59490"/>
    <lineage>
        <taxon>Eukaryota</taxon>
        <taxon>Viridiplantae</taxon>
        <taxon>Streptophyta</taxon>
        <taxon>Embryophyta</taxon>
        <taxon>Tracheophyta</taxon>
        <taxon>Spermatophyta</taxon>
        <taxon>Magnoliopsida</taxon>
        <taxon>eudicotyledons</taxon>
        <taxon>Gunneridae</taxon>
        <taxon>Pentapetalae</taxon>
        <taxon>rosids</taxon>
        <taxon>fabids</taxon>
        <taxon>Rosales</taxon>
        <taxon>Rosaceae</taxon>
        <taxon>Rosoideae</taxon>
        <taxon>Rosoideae incertae sedis</taxon>
        <taxon>Rubus</taxon>
    </lineage>
</organism>
<evidence type="ECO:0000313" key="1">
    <source>
        <dbReference type="EMBL" id="KAK9911890.1"/>
    </source>
</evidence>
<dbReference type="EMBL" id="JBEDUW010000007">
    <property type="protein sequence ID" value="KAK9911890.1"/>
    <property type="molecule type" value="Genomic_DNA"/>
</dbReference>
<gene>
    <name evidence="1" type="ORF">M0R45_035770</name>
</gene>
<comment type="caution">
    <text evidence="1">The sequence shown here is derived from an EMBL/GenBank/DDBJ whole genome shotgun (WGS) entry which is preliminary data.</text>
</comment>
<dbReference type="AlphaFoldDB" id="A0AAW1VZE3"/>
<reference evidence="1 2" key="1">
    <citation type="journal article" date="2023" name="G3 (Bethesda)">
        <title>A chromosome-length genome assembly and annotation of blackberry (Rubus argutus, cv. 'Hillquist').</title>
        <authorList>
            <person name="Bruna T."/>
            <person name="Aryal R."/>
            <person name="Dudchenko O."/>
            <person name="Sargent D.J."/>
            <person name="Mead D."/>
            <person name="Buti M."/>
            <person name="Cavallini A."/>
            <person name="Hytonen T."/>
            <person name="Andres J."/>
            <person name="Pham M."/>
            <person name="Weisz D."/>
            <person name="Mascagni F."/>
            <person name="Usai G."/>
            <person name="Natali L."/>
            <person name="Bassil N."/>
            <person name="Fernandez G.E."/>
            <person name="Lomsadze A."/>
            <person name="Armour M."/>
            <person name="Olukolu B."/>
            <person name="Poorten T."/>
            <person name="Britton C."/>
            <person name="Davik J."/>
            <person name="Ashrafi H."/>
            <person name="Aiden E.L."/>
            <person name="Borodovsky M."/>
            <person name="Worthington M."/>
        </authorList>
    </citation>
    <scope>NUCLEOTIDE SEQUENCE [LARGE SCALE GENOMIC DNA]</scope>
    <source>
        <strain evidence="1">PI 553951</strain>
    </source>
</reference>
<keyword evidence="2" id="KW-1185">Reference proteome</keyword>
<evidence type="ECO:0000313" key="2">
    <source>
        <dbReference type="Proteomes" id="UP001457282"/>
    </source>
</evidence>
<dbReference type="Proteomes" id="UP001457282">
    <property type="component" value="Unassembled WGS sequence"/>
</dbReference>
<name>A0AAW1VZE3_RUBAR</name>
<sequence>MTAAGGAGLGIETATSARACTVRRRDDVVLGLGSTVVEHGQNWYGGAMQIAAMAGGRFGEAGQQRSTRWSELQRRRRLSELENGDLRARALGDADWAEARGQQRKRTGWVLMSSALMVEAA</sequence>
<accession>A0AAW1VZE3</accession>
<proteinExistence type="predicted"/>
<protein>
    <submittedName>
        <fullName evidence="1">Uncharacterized protein</fullName>
    </submittedName>
</protein>